<accession>A0A1B9DJ88</accession>
<dbReference type="Proteomes" id="UP000093510">
    <property type="component" value="Unassembled WGS sequence"/>
</dbReference>
<reference evidence="2 3" key="1">
    <citation type="submission" date="2016-03" db="EMBL/GenBank/DDBJ databases">
        <authorList>
            <person name="Ploux O."/>
        </authorList>
    </citation>
    <scope>NUCLEOTIDE SEQUENCE [LARGE SCALE GENOMIC DNA]</scope>
    <source>
        <strain evidence="2 3">LPB0076</strain>
    </source>
</reference>
<evidence type="ECO:0000313" key="3">
    <source>
        <dbReference type="Proteomes" id="UP000093510"/>
    </source>
</evidence>
<evidence type="ECO:0000313" key="2">
    <source>
        <dbReference type="EMBL" id="OCB69774.1"/>
    </source>
</evidence>
<keyword evidence="1" id="KW-0812">Transmembrane</keyword>
<protein>
    <submittedName>
        <fullName evidence="2">Uncharacterized protein</fullName>
    </submittedName>
</protein>
<keyword evidence="3" id="KW-1185">Reference proteome</keyword>
<dbReference type="RefSeq" id="WP_066337148.1">
    <property type="nucleotide sequence ID" value="NZ_CP017688.1"/>
</dbReference>
<dbReference type="AlphaFoldDB" id="A0A1B9DJ88"/>
<organism evidence="2 3">
    <name type="scientific">Flavobacterium crassostreae</name>
    <dbReference type="NCBI Taxonomy" id="1763534"/>
    <lineage>
        <taxon>Bacteria</taxon>
        <taxon>Pseudomonadati</taxon>
        <taxon>Bacteroidota</taxon>
        <taxon>Flavobacteriia</taxon>
        <taxon>Flavobacteriales</taxon>
        <taxon>Flavobacteriaceae</taxon>
        <taxon>Flavobacterium</taxon>
    </lineage>
</organism>
<proteinExistence type="predicted"/>
<comment type="caution">
    <text evidence="2">The sequence shown here is derived from an EMBL/GenBank/DDBJ whole genome shotgun (WGS) entry which is preliminary data.</text>
</comment>
<dbReference type="EMBL" id="LVEP01000066">
    <property type="protein sequence ID" value="OCB69774.1"/>
    <property type="molecule type" value="Genomic_DNA"/>
</dbReference>
<name>A0A1B9DJ88_9FLAO</name>
<evidence type="ECO:0000256" key="1">
    <source>
        <dbReference type="SAM" id="Phobius"/>
    </source>
</evidence>
<sequence length="140" mass="16326">MKKEELEKIIKKIETENSTEKAFFGIHSLEAGDELFIRANKGGLELFAAQLLKASKKAEEIIEQTEQSIITFDPKEKWITGDIWIAYIEPKPEDRIDIIEKTYVRNWKDKVLEYTIFIILGLIVLIFIAGIKAVFNWFIY</sequence>
<dbReference type="OrthoDB" id="1454326at2"/>
<keyword evidence="1" id="KW-0472">Membrane</keyword>
<gene>
    <name evidence="2" type="ORF">LPBF_12505</name>
</gene>
<keyword evidence="1" id="KW-1133">Transmembrane helix</keyword>
<feature type="transmembrane region" description="Helical" evidence="1">
    <location>
        <begin position="111"/>
        <end position="139"/>
    </location>
</feature>